<name>A0ABR0T4S8_9HYPO</name>
<evidence type="ECO:0000256" key="1">
    <source>
        <dbReference type="SAM" id="MobiDB-lite"/>
    </source>
</evidence>
<evidence type="ECO:0000313" key="3">
    <source>
        <dbReference type="Proteomes" id="UP001338125"/>
    </source>
</evidence>
<gene>
    <name evidence="2" type="ORF">PT974_01360</name>
</gene>
<sequence length="168" mass="18284">MAEINGTYSVNGNDSLYTSRRRPDTYFSSGKMGQGLGGPLPQNGEILNNSSTPIPSNPSTQILINLITQILSNPITQKRNSHYSGFYPVFTCFINMDGQKGKSSGGSKTTKTGKNTQPARPFTGMVIMWHCHLCAGGPWLRDTTPACMECSHPLCDTCSVFHEGIYAK</sequence>
<dbReference type="EMBL" id="JAVFKD010000001">
    <property type="protein sequence ID" value="KAK5998976.1"/>
    <property type="molecule type" value="Genomic_DNA"/>
</dbReference>
<protein>
    <submittedName>
        <fullName evidence="2">Uncharacterized protein</fullName>
    </submittedName>
</protein>
<feature type="compositionally biased region" description="Polar residues" evidence="1">
    <location>
        <begin position="1"/>
        <end position="18"/>
    </location>
</feature>
<comment type="caution">
    <text evidence="2">The sequence shown here is derived from an EMBL/GenBank/DDBJ whole genome shotgun (WGS) entry which is preliminary data.</text>
</comment>
<dbReference type="Proteomes" id="UP001338125">
    <property type="component" value="Unassembled WGS sequence"/>
</dbReference>
<evidence type="ECO:0000313" key="2">
    <source>
        <dbReference type="EMBL" id="KAK5998976.1"/>
    </source>
</evidence>
<feature type="region of interest" description="Disordered" evidence="1">
    <location>
        <begin position="1"/>
        <end position="38"/>
    </location>
</feature>
<keyword evidence="3" id="KW-1185">Reference proteome</keyword>
<organism evidence="2 3">
    <name type="scientific">Cladobotryum mycophilum</name>
    <dbReference type="NCBI Taxonomy" id="491253"/>
    <lineage>
        <taxon>Eukaryota</taxon>
        <taxon>Fungi</taxon>
        <taxon>Dikarya</taxon>
        <taxon>Ascomycota</taxon>
        <taxon>Pezizomycotina</taxon>
        <taxon>Sordariomycetes</taxon>
        <taxon>Hypocreomycetidae</taxon>
        <taxon>Hypocreales</taxon>
        <taxon>Hypocreaceae</taxon>
        <taxon>Cladobotryum</taxon>
    </lineage>
</organism>
<reference evidence="2 3" key="1">
    <citation type="submission" date="2024-01" db="EMBL/GenBank/DDBJ databases">
        <title>Complete genome of Cladobotryum mycophilum ATHUM6906.</title>
        <authorList>
            <person name="Christinaki A.C."/>
            <person name="Myridakis A.I."/>
            <person name="Kouvelis V.N."/>
        </authorList>
    </citation>
    <scope>NUCLEOTIDE SEQUENCE [LARGE SCALE GENOMIC DNA]</scope>
    <source>
        <strain evidence="2 3">ATHUM6906</strain>
    </source>
</reference>
<accession>A0ABR0T4S8</accession>
<proteinExistence type="predicted"/>